<evidence type="ECO:0000256" key="18">
    <source>
        <dbReference type="RuleBase" id="RU361146"/>
    </source>
</evidence>
<dbReference type="GO" id="GO:0005388">
    <property type="term" value="F:P-type calcium transporter activity"/>
    <property type="evidence" value="ECO:0000318"/>
    <property type="project" value="GO_Central"/>
</dbReference>
<dbReference type="SUPFAM" id="SSF81665">
    <property type="entry name" value="Calcium ATPase, transmembrane domain M"/>
    <property type="match status" value="1"/>
</dbReference>
<dbReference type="Gene3D" id="3.40.50.1000">
    <property type="entry name" value="HAD superfamily/HAD-like"/>
    <property type="match status" value="1"/>
</dbReference>
<keyword evidence="12" id="KW-1278">Translocase</keyword>
<dbReference type="GO" id="GO:0006825">
    <property type="term" value="P:copper ion transport"/>
    <property type="evidence" value="ECO:0007669"/>
    <property type="project" value="UniProtKB-KW"/>
</dbReference>
<feature type="transmembrane region" description="Helical" evidence="18">
    <location>
        <begin position="1034"/>
        <end position="1056"/>
    </location>
</feature>
<dbReference type="KEGG" id="cre:CHLRE_09g388850v5"/>
<dbReference type="InterPro" id="IPR008250">
    <property type="entry name" value="ATPase_P-typ_transduc_dom_A_sf"/>
</dbReference>
<dbReference type="PRINTS" id="PR00121">
    <property type="entry name" value="NAKATPASE"/>
</dbReference>
<dbReference type="GO" id="GO:0005524">
    <property type="term" value="F:ATP binding"/>
    <property type="evidence" value="ECO:0007669"/>
    <property type="project" value="UniProtKB-KW"/>
</dbReference>
<dbReference type="Proteomes" id="UP000006906">
    <property type="component" value="Chromosome 9"/>
</dbReference>
<keyword evidence="8" id="KW-0187">Copper transport</keyword>
<dbReference type="GO" id="GO:0016887">
    <property type="term" value="F:ATP hydrolysis activity"/>
    <property type="evidence" value="ECO:0007669"/>
    <property type="project" value="InterPro"/>
</dbReference>
<keyword evidence="5 18" id="KW-0812">Transmembrane</keyword>
<feature type="transmembrane region" description="Helical" evidence="18">
    <location>
        <begin position="283"/>
        <end position="305"/>
    </location>
</feature>
<feature type="domain" description="Cation-transporting P-type ATPase C-terminal" evidence="21">
    <location>
        <begin position="1000"/>
        <end position="1087"/>
    </location>
</feature>
<dbReference type="PRINTS" id="PR00119">
    <property type="entry name" value="CATATPASE"/>
</dbReference>
<proteinExistence type="inferred from homology"/>
<dbReference type="InterPro" id="IPR036412">
    <property type="entry name" value="HAD-like_sf"/>
</dbReference>
<keyword evidence="15 18" id="KW-0406">Ion transport</keyword>
<dbReference type="PANTHER" id="PTHR24093:SF369">
    <property type="entry name" value="CALCIUM-TRANSPORTING ATPASE"/>
    <property type="match status" value="1"/>
</dbReference>
<dbReference type="ExpressionAtlas" id="A0A2K3DDM4">
    <property type="expression patterns" value="baseline"/>
</dbReference>
<dbReference type="GO" id="GO:0005886">
    <property type="term" value="C:plasma membrane"/>
    <property type="evidence" value="ECO:0000318"/>
    <property type="project" value="GO_Central"/>
</dbReference>
<dbReference type="InterPro" id="IPR023299">
    <property type="entry name" value="ATPase_P-typ_cyto_dom_N"/>
</dbReference>
<evidence type="ECO:0000256" key="16">
    <source>
        <dbReference type="ARBA" id="ARBA00023136"/>
    </source>
</evidence>
<evidence type="ECO:0000259" key="22">
    <source>
        <dbReference type="Pfam" id="PF00690"/>
    </source>
</evidence>
<dbReference type="EMBL" id="CM008970">
    <property type="protein sequence ID" value="PNW78638.1"/>
    <property type="molecule type" value="Genomic_DNA"/>
</dbReference>
<evidence type="ECO:0000256" key="1">
    <source>
        <dbReference type="ARBA" id="ARBA00004127"/>
    </source>
</evidence>
<dbReference type="FunFam" id="3.40.50.1000:FF:000001">
    <property type="entry name" value="Phospholipid-transporting ATPase IC"/>
    <property type="match status" value="1"/>
</dbReference>
<evidence type="ECO:0000313" key="23">
    <source>
        <dbReference type="EMBL" id="PNW78638.1"/>
    </source>
</evidence>
<comment type="similarity">
    <text evidence="2 18">Belongs to the cation transport ATPase (P-type) (TC 3.A.3) family. Type IIB subfamily.</text>
</comment>
<dbReference type="FunFam" id="2.70.150.10:FF:000029">
    <property type="entry name" value="Calcium-transporting ATPase"/>
    <property type="match status" value="1"/>
</dbReference>
<evidence type="ECO:0000259" key="20">
    <source>
        <dbReference type="Pfam" id="PF00122"/>
    </source>
</evidence>
<dbReference type="InterPro" id="IPR006068">
    <property type="entry name" value="ATPase_P-typ_cation-transptr_C"/>
</dbReference>
<dbReference type="OrthoDB" id="3352408at2759"/>
<feature type="transmembrane region" description="Helical" evidence="18">
    <location>
        <begin position="325"/>
        <end position="353"/>
    </location>
</feature>
<dbReference type="NCBIfam" id="TIGR01517">
    <property type="entry name" value="ATPase-IIB_Ca"/>
    <property type="match status" value="1"/>
</dbReference>
<comment type="catalytic activity">
    <reaction evidence="17 18">
        <text>Ca(2+)(in) + ATP + H2O = Ca(2+)(out) + ADP + phosphate + H(+)</text>
        <dbReference type="Rhea" id="RHEA:18105"/>
        <dbReference type="ChEBI" id="CHEBI:15377"/>
        <dbReference type="ChEBI" id="CHEBI:15378"/>
        <dbReference type="ChEBI" id="CHEBI:29108"/>
        <dbReference type="ChEBI" id="CHEBI:30616"/>
        <dbReference type="ChEBI" id="CHEBI:43474"/>
        <dbReference type="ChEBI" id="CHEBI:456216"/>
        <dbReference type="EC" id="7.2.2.10"/>
    </reaction>
</comment>
<dbReference type="CDD" id="cd02081">
    <property type="entry name" value="P-type_ATPase_Ca_PMCA-like"/>
    <property type="match status" value="1"/>
</dbReference>
<comment type="function">
    <text evidence="18">Catalyzes the hydrolysis of ATP coupled with the transport of calcium.</text>
</comment>
<dbReference type="EC" id="7.2.2.10" evidence="18"/>
<dbReference type="SUPFAM" id="SSF81653">
    <property type="entry name" value="Calcium ATPase, transduction domain A"/>
    <property type="match status" value="1"/>
</dbReference>
<feature type="transmembrane region" description="Helical" evidence="18">
    <location>
        <begin position="134"/>
        <end position="152"/>
    </location>
</feature>
<dbReference type="GO" id="GO:0046872">
    <property type="term" value="F:metal ion binding"/>
    <property type="evidence" value="ECO:0007669"/>
    <property type="project" value="UniProtKB-KW"/>
</dbReference>
<dbReference type="Gene3D" id="1.20.1110.10">
    <property type="entry name" value="Calcium-transporting ATPase, transmembrane domain"/>
    <property type="match status" value="2"/>
</dbReference>
<dbReference type="SUPFAM" id="SSF81660">
    <property type="entry name" value="Metal cation-transporting ATPase, ATP-binding domain N"/>
    <property type="match status" value="1"/>
</dbReference>
<protein>
    <recommendedName>
        <fullName evidence="18">Calcium-transporting ATPase</fullName>
        <ecNumber evidence="18">7.2.2.10</ecNumber>
    </recommendedName>
</protein>
<keyword evidence="24" id="KW-1185">Reference proteome</keyword>
<dbReference type="SFLD" id="SFLDG00002">
    <property type="entry name" value="C1.7:_P-type_atpase_like"/>
    <property type="match status" value="1"/>
</dbReference>
<evidence type="ECO:0000256" key="15">
    <source>
        <dbReference type="ARBA" id="ARBA00023065"/>
    </source>
</evidence>
<keyword evidence="9 18" id="KW-0106">Calcium</keyword>
<dbReference type="PROSITE" id="PS00154">
    <property type="entry name" value="ATPASE_E1_E2"/>
    <property type="match status" value="1"/>
</dbReference>
<keyword evidence="3 18" id="KW-0813">Transport</keyword>
<dbReference type="InterPro" id="IPR059000">
    <property type="entry name" value="ATPase_P-type_domA"/>
</dbReference>
<evidence type="ECO:0000256" key="17">
    <source>
        <dbReference type="ARBA" id="ARBA00048694"/>
    </source>
</evidence>
<dbReference type="Gene3D" id="2.70.150.10">
    <property type="entry name" value="Calcium-transporting ATPase, cytoplasmic transduction domain A"/>
    <property type="match status" value="1"/>
</dbReference>
<sequence>MGNSKSKEPAFDPNAQSPYNVGFQELTDANENKDMEFFARVGKAEGLSKLLSSSVESGLNADPQAAGDDSVLEHRRVFGENKHAETPPKNFFFLVWEVVQDPILILLIAAATVSTVLGAAIPEERAKSAWVEGVAIWVAVIVVTLVGAGNDYSKDLQFRKLNAQKDRIEIKVVRGGQQILVPNTDLVVGDVMLLDTGDKVVADAIVIDSQGLTMDEASLTGESDPMKKNTTADPWVMSGTQVTEGSGRVLVTAVGPNSTWGKTMALVSEAGDDETPLQQKLEVLAGAIGKVGFAVAICCFIAQLIKWCVENNGFPISEINNNGPIQFFLYAITIIVVAVPEGLPLAVTISLAYSMKKMMADQNFVRVLAACETMGGATAICSDKTGTLTENRMTVVEGWFVGRHFSTAPKANELDPEVCEQLKMNCAMNAKAFIIEKDNGKMDFVGNRTECALLLFMNKELGSNYNDYRHKYDKAVVKLYGFSSAKKMASVLIQLPDKLRLYNKGAAEWVLKRCIRCHTEAGIVEMTPALRGKLLDEVTNMAKRGLRCICLSYTDYPISDPSRPENFFEEADTVDDNLTCLGIVGIKDPVRAEVPLAVRTCKRAGIVVRMVTGDNIHTAQHIARECGILYDMGPNHPEHVAMEGPVFREMLKDPDFMALRERMNDPKADGQKEALQEMKEKINHVRVLARSSPEDKLQLVRLLKEMGDVVAVTGDGTNDAPALKESDVGLAMGIAGTEVAKEAADIVILDDNFSSIVKSVKWGRSVFANIRKFLQFQLTVNLVALVTAFIGAVVGGHEPLNILQLLWVNLIMDTMGALALATEAPHPTLLLQRPNGRTEQLINAKMTKHILVQGSYQMIWMFLCLYLLPQGPPGLEQYKVHNEAYMANQDCVKYATEVLPGQPNITNANLATSVSFTCNVLTACDMPWTSSDLSCVLTGLWAPQPVPADRATALCTNPAYPRNGTDASVCDYESWAETVQGKLDDEFMDYEIDEYKRPLSLLFNIFICTQVANEINARRINDEYDIFSGLFTNWIFMAVLAITMGAQAIIINFLGMFFKVEPLDWKEWLVSLAIGSGAWPLSLITRFISRNIAACVRFESQLPPDMDDPQLRAEVAAGYDFDFAPAGTVRPDFEGAALIGNNTNGHAAAHAAISKSDVEIGNGASGKQ</sequence>
<keyword evidence="4 18" id="KW-0109">Calcium transport</keyword>
<feature type="transmembrane region" description="Helical" evidence="18">
    <location>
        <begin position="778"/>
        <end position="796"/>
    </location>
</feature>
<dbReference type="NCBIfam" id="TIGR01494">
    <property type="entry name" value="ATPase_P-type"/>
    <property type="match status" value="2"/>
</dbReference>
<keyword evidence="16 18" id="KW-0472">Membrane</keyword>
<evidence type="ECO:0000259" key="21">
    <source>
        <dbReference type="Pfam" id="PF00689"/>
    </source>
</evidence>
<evidence type="ECO:0000256" key="12">
    <source>
        <dbReference type="ARBA" id="ARBA00022967"/>
    </source>
</evidence>
<dbReference type="InterPro" id="IPR018303">
    <property type="entry name" value="ATPase_P-typ_P_site"/>
</dbReference>
<feature type="region of interest" description="Disordered" evidence="19">
    <location>
        <begin position="1"/>
        <end position="22"/>
    </location>
</feature>
<dbReference type="FunFam" id="3.40.1110.10:FF:000045">
    <property type="entry name" value="Calcium-transporting ATPase"/>
    <property type="match status" value="1"/>
</dbReference>
<dbReference type="InterPro" id="IPR006408">
    <property type="entry name" value="P-type_ATPase_IIB"/>
</dbReference>
<evidence type="ECO:0000313" key="24">
    <source>
        <dbReference type="Proteomes" id="UP000006906"/>
    </source>
</evidence>
<feature type="domain" description="Cation-transporting P-type ATPase N-terminal" evidence="22">
    <location>
        <begin position="43"/>
        <end position="114"/>
    </location>
</feature>
<evidence type="ECO:0000256" key="4">
    <source>
        <dbReference type="ARBA" id="ARBA00022568"/>
    </source>
</evidence>
<dbReference type="AlphaFoldDB" id="A0A2K3DDM4"/>
<dbReference type="InterPro" id="IPR044492">
    <property type="entry name" value="P_typ_ATPase_HD_dom"/>
</dbReference>
<dbReference type="PANTHER" id="PTHR24093">
    <property type="entry name" value="CATION TRANSPORTING ATPASE"/>
    <property type="match status" value="1"/>
</dbReference>
<evidence type="ECO:0000256" key="6">
    <source>
        <dbReference type="ARBA" id="ARBA00022723"/>
    </source>
</evidence>
<evidence type="ECO:0000256" key="9">
    <source>
        <dbReference type="ARBA" id="ARBA00022837"/>
    </source>
</evidence>
<evidence type="ECO:0000256" key="7">
    <source>
        <dbReference type="ARBA" id="ARBA00022741"/>
    </source>
</evidence>
<dbReference type="InterPro" id="IPR023298">
    <property type="entry name" value="ATPase_P-typ_TM_dom_sf"/>
</dbReference>
<dbReference type="STRING" id="3055.A0A2K3DDM4"/>
<keyword evidence="7 18" id="KW-0547">Nucleotide-binding</keyword>
<feature type="domain" description="P-type ATPase A" evidence="20">
    <location>
        <begin position="170"/>
        <end position="267"/>
    </location>
</feature>
<dbReference type="SUPFAM" id="SSF56784">
    <property type="entry name" value="HAD-like"/>
    <property type="match status" value="1"/>
</dbReference>
<comment type="subcellular location">
    <subcellularLocation>
        <location evidence="1">Endomembrane system</location>
        <topology evidence="1">Multi-pass membrane protein</topology>
    </subcellularLocation>
    <subcellularLocation>
        <location evidence="18">Membrane</location>
        <topology evidence="18">Multi-pass membrane protein</topology>
    </subcellularLocation>
</comment>
<dbReference type="GO" id="GO:0012505">
    <property type="term" value="C:endomembrane system"/>
    <property type="evidence" value="ECO:0007669"/>
    <property type="project" value="UniProtKB-SubCell"/>
</dbReference>
<evidence type="ECO:0000256" key="2">
    <source>
        <dbReference type="ARBA" id="ARBA00006124"/>
    </source>
</evidence>
<organism evidence="23 24">
    <name type="scientific">Chlamydomonas reinhardtii</name>
    <name type="common">Chlamydomonas smithii</name>
    <dbReference type="NCBI Taxonomy" id="3055"/>
    <lineage>
        <taxon>Eukaryota</taxon>
        <taxon>Viridiplantae</taxon>
        <taxon>Chlorophyta</taxon>
        <taxon>core chlorophytes</taxon>
        <taxon>Chlorophyceae</taxon>
        <taxon>CS clade</taxon>
        <taxon>Chlamydomonadales</taxon>
        <taxon>Chlamydomonadaceae</taxon>
        <taxon>Chlamydomonas</taxon>
    </lineage>
</organism>
<keyword evidence="10 18" id="KW-0067">ATP-binding</keyword>
<keyword evidence="11" id="KW-0460">Magnesium</keyword>
<dbReference type="InterPro" id="IPR023214">
    <property type="entry name" value="HAD_sf"/>
</dbReference>
<feature type="compositionally biased region" description="Basic and acidic residues" evidence="19">
    <location>
        <begin position="1"/>
        <end position="10"/>
    </location>
</feature>
<dbReference type="GeneID" id="5720037"/>
<dbReference type="Pfam" id="PF00689">
    <property type="entry name" value="Cation_ATPase_C"/>
    <property type="match status" value="2"/>
</dbReference>
<keyword evidence="6" id="KW-0479">Metal-binding</keyword>
<dbReference type="SFLD" id="SFLDF00027">
    <property type="entry name" value="p-type_atpase"/>
    <property type="match status" value="1"/>
</dbReference>
<dbReference type="PaxDb" id="3055-EDP02541"/>
<dbReference type="InterPro" id="IPR001757">
    <property type="entry name" value="P_typ_ATPase"/>
</dbReference>
<dbReference type="RefSeq" id="XP_042921031.1">
    <property type="nucleotide sequence ID" value="XM_043065487.1"/>
</dbReference>
<evidence type="ECO:0000256" key="5">
    <source>
        <dbReference type="ARBA" id="ARBA00022692"/>
    </source>
</evidence>
<evidence type="ECO:0000256" key="19">
    <source>
        <dbReference type="SAM" id="MobiDB-lite"/>
    </source>
</evidence>
<dbReference type="Gene3D" id="3.40.1110.10">
    <property type="entry name" value="Calcium-transporting ATPase, cytoplasmic domain N"/>
    <property type="match status" value="1"/>
</dbReference>
<dbReference type="InParanoid" id="A0A2K3DDM4"/>
<name>A0A2K3DDM4_CHLRE</name>
<dbReference type="Pfam" id="PF00122">
    <property type="entry name" value="E1-E2_ATPase"/>
    <property type="match status" value="1"/>
</dbReference>
<keyword evidence="13 18" id="KW-1133">Transmembrane helix</keyword>
<reference evidence="23 24" key="1">
    <citation type="journal article" date="2007" name="Science">
        <title>The Chlamydomonas genome reveals the evolution of key animal and plant functions.</title>
        <authorList>
            <person name="Merchant S.S."/>
            <person name="Prochnik S.E."/>
            <person name="Vallon O."/>
            <person name="Harris E.H."/>
            <person name="Karpowicz S.J."/>
            <person name="Witman G.B."/>
            <person name="Terry A."/>
            <person name="Salamov A."/>
            <person name="Fritz-Laylin L.K."/>
            <person name="Marechal-Drouard L."/>
            <person name="Marshall W.F."/>
            <person name="Qu L.H."/>
            <person name="Nelson D.R."/>
            <person name="Sanderfoot A.A."/>
            <person name="Spalding M.H."/>
            <person name="Kapitonov V.V."/>
            <person name="Ren Q."/>
            <person name="Ferris P."/>
            <person name="Lindquist E."/>
            <person name="Shapiro H."/>
            <person name="Lucas S.M."/>
            <person name="Grimwood J."/>
            <person name="Schmutz J."/>
            <person name="Cardol P."/>
            <person name="Cerutti H."/>
            <person name="Chanfreau G."/>
            <person name="Chen C.L."/>
            <person name="Cognat V."/>
            <person name="Croft M.T."/>
            <person name="Dent R."/>
            <person name="Dutcher S."/>
            <person name="Fernandez E."/>
            <person name="Fukuzawa H."/>
            <person name="Gonzalez-Ballester D."/>
            <person name="Gonzalez-Halphen D."/>
            <person name="Hallmann A."/>
            <person name="Hanikenne M."/>
            <person name="Hippler M."/>
            <person name="Inwood W."/>
            <person name="Jabbari K."/>
            <person name="Kalanon M."/>
            <person name="Kuras R."/>
            <person name="Lefebvre P.A."/>
            <person name="Lemaire S.D."/>
            <person name="Lobanov A.V."/>
            <person name="Lohr M."/>
            <person name="Manuell A."/>
            <person name="Meier I."/>
            <person name="Mets L."/>
            <person name="Mittag M."/>
            <person name="Mittelmeier T."/>
            <person name="Moroney J.V."/>
            <person name="Moseley J."/>
            <person name="Napoli C."/>
            <person name="Nedelcu A.M."/>
            <person name="Niyogi K."/>
            <person name="Novoselov S.V."/>
            <person name="Paulsen I.T."/>
            <person name="Pazour G."/>
            <person name="Purton S."/>
            <person name="Ral J.P."/>
            <person name="Riano-Pachon D.M."/>
            <person name="Riekhof W."/>
            <person name="Rymarquis L."/>
            <person name="Schroda M."/>
            <person name="Stern D."/>
            <person name="Umen J."/>
            <person name="Willows R."/>
            <person name="Wilson N."/>
            <person name="Zimmer S.L."/>
            <person name="Allmer J."/>
            <person name="Balk J."/>
            <person name="Bisova K."/>
            <person name="Chen C.J."/>
            <person name="Elias M."/>
            <person name="Gendler K."/>
            <person name="Hauser C."/>
            <person name="Lamb M.R."/>
            <person name="Ledford H."/>
            <person name="Long J.C."/>
            <person name="Minagawa J."/>
            <person name="Page M.D."/>
            <person name="Pan J."/>
            <person name="Pootakham W."/>
            <person name="Roje S."/>
            <person name="Rose A."/>
            <person name="Stahlberg E."/>
            <person name="Terauchi A.M."/>
            <person name="Yang P."/>
            <person name="Ball S."/>
            <person name="Bowler C."/>
            <person name="Dieckmann C.L."/>
            <person name="Gladyshev V.N."/>
            <person name="Green P."/>
            <person name="Jorgensen R."/>
            <person name="Mayfield S."/>
            <person name="Mueller-Roeber B."/>
            <person name="Rajamani S."/>
            <person name="Sayre R.T."/>
            <person name="Brokstein P."/>
            <person name="Dubchak I."/>
            <person name="Goodstein D."/>
            <person name="Hornick L."/>
            <person name="Huang Y.W."/>
            <person name="Jhaveri J."/>
            <person name="Luo Y."/>
            <person name="Martinez D."/>
            <person name="Ngau W.C."/>
            <person name="Otillar B."/>
            <person name="Poliakov A."/>
            <person name="Porter A."/>
            <person name="Szajkowski L."/>
            <person name="Werner G."/>
            <person name="Zhou K."/>
            <person name="Grigoriev I.V."/>
            <person name="Rokhsar D.S."/>
            <person name="Grossman A.R."/>
        </authorList>
    </citation>
    <scope>NUCLEOTIDE SEQUENCE [LARGE SCALE GENOMIC DNA]</scope>
    <source>
        <strain evidence="24">CC-503</strain>
    </source>
</reference>
<evidence type="ECO:0000256" key="11">
    <source>
        <dbReference type="ARBA" id="ARBA00022842"/>
    </source>
</evidence>
<evidence type="ECO:0000256" key="8">
    <source>
        <dbReference type="ARBA" id="ARBA00022796"/>
    </source>
</evidence>
<evidence type="ECO:0000256" key="13">
    <source>
        <dbReference type="ARBA" id="ARBA00022989"/>
    </source>
</evidence>
<dbReference type="SFLD" id="SFLDS00003">
    <property type="entry name" value="Haloacid_Dehalogenase"/>
    <property type="match status" value="1"/>
</dbReference>
<dbReference type="FunCoup" id="A0A2K3DDM4">
    <property type="interactions" value="1919"/>
</dbReference>
<dbReference type="OMA" id="CIRCHTE"/>
<evidence type="ECO:0000256" key="3">
    <source>
        <dbReference type="ARBA" id="ARBA00022448"/>
    </source>
</evidence>
<dbReference type="Gramene" id="PNW78638">
    <property type="protein sequence ID" value="PNW78638"/>
    <property type="gene ID" value="CHLRE_09g388850v5"/>
</dbReference>
<gene>
    <name evidence="23" type="ORF">CHLRE_09g388850v5</name>
</gene>
<dbReference type="InterPro" id="IPR004014">
    <property type="entry name" value="ATPase_P-typ_cation-transptr_N"/>
</dbReference>
<keyword evidence="14" id="KW-0186">Copper</keyword>
<feature type="domain" description="Cation-transporting P-type ATPase C-terminal" evidence="21">
    <location>
        <begin position="798"/>
        <end position="877"/>
    </location>
</feature>
<dbReference type="FunFam" id="3.40.50.1000:FF:000144">
    <property type="entry name" value="copper-transporting ATPase 1 isoform X2"/>
    <property type="match status" value="1"/>
</dbReference>
<dbReference type="Pfam" id="PF13246">
    <property type="entry name" value="Cation_ATPase"/>
    <property type="match status" value="1"/>
</dbReference>
<evidence type="ECO:0000256" key="10">
    <source>
        <dbReference type="ARBA" id="ARBA00022840"/>
    </source>
</evidence>
<dbReference type="Pfam" id="PF00690">
    <property type="entry name" value="Cation_ATPase_N"/>
    <property type="match status" value="1"/>
</dbReference>
<evidence type="ECO:0000256" key="14">
    <source>
        <dbReference type="ARBA" id="ARBA00023008"/>
    </source>
</evidence>
<accession>A0A2K3DDM4</accession>
<comment type="caution">
    <text evidence="18">Lacks conserved residue(s) required for the propagation of feature annotation.</text>
</comment>